<dbReference type="OrthoDB" id="5407653at2759"/>
<sequence>MTANKNITINNHTKVPQLVLWMRRQRVIRRLLAKYRDQGKIDEHLHHELYRVTMGNAYKDKREIIKEITRVKADWDRRKTLDSTSENSRL</sequence>
<dbReference type="PANTHER" id="PTHR10722">
    <property type="entry name" value="60S RIBOSOMAL PROTEIN L19"/>
    <property type="match status" value="1"/>
</dbReference>
<dbReference type="GO" id="GO:0006412">
    <property type="term" value="P:translation"/>
    <property type="evidence" value="ECO:0007669"/>
    <property type="project" value="InterPro"/>
</dbReference>
<dbReference type="InterPro" id="IPR057260">
    <property type="entry name" value="Ribosomal_L19e_C"/>
</dbReference>
<dbReference type="GO" id="GO:0022625">
    <property type="term" value="C:cytosolic large ribosomal subunit"/>
    <property type="evidence" value="ECO:0007669"/>
    <property type="project" value="InterPro"/>
</dbReference>
<evidence type="ECO:0000259" key="1">
    <source>
        <dbReference type="SMART" id="SM01416"/>
    </source>
</evidence>
<evidence type="ECO:0000313" key="3">
    <source>
        <dbReference type="Proteomes" id="UP000256601"/>
    </source>
</evidence>
<dbReference type="Pfam" id="PF25476">
    <property type="entry name" value="Ribosomal_L19e_C"/>
    <property type="match status" value="1"/>
</dbReference>
<dbReference type="GO" id="GO:0003735">
    <property type="term" value="F:structural constituent of ribosome"/>
    <property type="evidence" value="ECO:0007669"/>
    <property type="project" value="InterPro"/>
</dbReference>
<evidence type="ECO:0000313" key="2">
    <source>
        <dbReference type="EMBL" id="RDW22592.1"/>
    </source>
</evidence>
<dbReference type="AlphaFoldDB" id="A0A371BXP2"/>
<dbReference type="VEuPathDB" id="FungiDB:YALI0_E25025g"/>
<dbReference type="Gene3D" id="1.10.1200.240">
    <property type="match status" value="1"/>
</dbReference>
<dbReference type="InterPro" id="IPR039547">
    <property type="entry name" value="Ribosomal_eL19"/>
</dbReference>
<name>A0A371BXP2_YARLL</name>
<dbReference type="SMART" id="SM01416">
    <property type="entry name" value="Ribosomal_L19e"/>
    <property type="match status" value="1"/>
</dbReference>
<organism evidence="2 3">
    <name type="scientific">Yarrowia lipolytica</name>
    <name type="common">Candida lipolytica</name>
    <dbReference type="NCBI Taxonomy" id="4952"/>
    <lineage>
        <taxon>Eukaryota</taxon>
        <taxon>Fungi</taxon>
        <taxon>Dikarya</taxon>
        <taxon>Ascomycota</taxon>
        <taxon>Saccharomycotina</taxon>
        <taxon>Dipodascomycetes</taxon>
        <taxon>Dipodascales</taxon>
        <taxon>Dipodascales incertae sedis</taxon>
        <taxon>Yarrowia</taxon>
    </lineage>
</organism>
<dbReference type="GO" id="GO:0003723">
    <property type="term" value="F:RNA binding"/>
    <property type="evidence" value="ECO:0007669"/>
    <property type="project" value="InterPro"/>
</dbReference>
<accession>A0A371BXP2</accession>
<dbReference type="VEuPathDB" id="FungiDB:YALI1_E29930g"/>
<dbReference type="EMBL" id="KZ859198">
    <property type="protein sequence ID" value="RDW22592.1"/>
    <property type="molecule type" value="Genomic_DNA"/>
</dbReference>
<gene>
    <name evidence="2" type="ORF">B0I71DRAFT_137317</name>
</gene>
<dbReference type="InterPro" id="IPR000196">
    <property type="entry name" value="Ribosomal_eL19_dom"/>
</dbReference>
<protein>
    <recommendedName>
        <fullName evidence="1">Large ribosomal subunit protein eL19 domain-containing protein</fullName>
    </recommendedName>
</protein>
<reference evidence="2 3" key="1">
    <citation type="submission" date="2018-07" db="EMBL/GenBank/DDBJ databases">
        <title>Draft Genome Assemblies for Five Robust Yarrowia lipolytica Strains Exhibiting High Lipid Production and Pentose Sugar Utilization and Sugar Alcohol Secretion from Undetoxified Lignocellulosic Biomass Hydrolysates.</title>
        <authorList>
            <consortium name="DOE Joint Genome Institute"/>
            <person name="Walker C."/>
            <person name="Ryu S."/>
            <person name="Na H."/>
            <person name="Zane M."/>
            <person name="LaButti K."/>
            <person name="Lipzen A."/>
            <person name="Haridas S."/>
            <person name="Barry K."/>
            <person name="Grigoriev I.V."/>
            <person name="Quarterman J."/>
            <person name="Slininger P."/>
            <person name="Dien B."/>
            <person name="Trinh C.T."/>
        </authorList>
    </citation>
    <scope>NUCLEOTIDE SEQUENCE [LARGE SCALE GENOMIC DNA]</scope>
    <source>
        <strain evidence="2 3">YB392</strain>
    </source>
</reference>
<dbReference type="Proteomes" id="UP000256601">
    <property type="component" value="Unassembled WGS sequence"/>
</dbReference>
<dbReference type="SUPFAM" id="SSF48140">
    <property type="entry name" value="Ribosomal protein L19 (L19e)"/>
    <property type="match status" value="1"/>
</dbReference>
<proteinExistence type="predicted"/>
<dbReference type="InterPro" id="IPR035970">
    <property type="entry name" value="60S_ribosomal_eL19_sf"/>
</dbReference>
<feature type="domain" description="Large ribosomal subunit protein eL19" evidence="1">
    <location>
        <begin position="1"/>
        <end position="72"/>
    </location>
</feature>